<keyword evidence="2" id="KW-1185">Reference proteome</keyword>
<accession>A0A517P1Y1</accession>
<organism evidence="1 2">
    <name type="scientific">Stieleria marina</name>
    <dbReference type="NCBI Taxonomy" id="1930275"/>
    <lineage>
        <taxon>Bacteria</taxon>
        <taxon>Pseudomonadati</taxon>
        <taxon>Planctomycetota</taxon>
        <taxon>Planctomycetia</taxon>
        <taxon>Pirellulales</taxon>
        <taxon>Pirellulaceae</taxon>
        <taxon>Stieleria</taxon>
    </lineage>
</organism>
<dbReference type="Proteomes" id="UP000319817">
    <property type="component" value="Chromosome"/>
</dbReference>
<name>A0A517P1Y1_9BACT</name>
<dbReference type="AlphaFoldDB" id="A0A517P1Y1"/>
<dbReference type="EMBL" id="CP036526">
    <property type="protein sequence ID" value="QDT13380.1"/>
    <property type="molecule type" value="Genomic_DNA"/>
</dbReference>
<reference evidence="1 2" key="1">
    <citation type="submission" date="2019-02" db="EMBL/GenBank/DDBJ databases">
        <title>Deep-cultivation of Planctomycetes and their phenomic and genomic characterization uncovers novel biology.</title>
        <authorList>
            <person name="Wiegand S."/>
            <person name="Jogler M."/>
            <person name="Boedeker C."/>
            <person name="Pinto D."/>
            <person name="Vollmers J."/>
            <person name="Rivas-Marin E."/>
            <person name="Kohn T."/>
            <person name="Peeters S.H."/>
            <person name="Heuer A."/>
            <person name="Rast P."/>
            <person name="Oberbeckmann S."/>
            <person name="Bunk B."/>
            <person name="Jeske O."/>
            <person name="Meyerdierks A."/>
            <person name="Storesund J.E."/>
            <person name="Kallscheuer N."/>
            <person name="Luecker S."/>
            <person name="Lage O.M."/>
            <person name="Pohl T."/>
            <person name="Merkel B.J."/>
            <person name="Hornburger P."/>
            <person name="Mueller R.-W."/>
            <person name="Bruemmer F."/>
            <person name="Labrenz M."/>
            <person name="Spormann A.M."/>
            <person name="Op den Camp H."/>
            <person name="Overmann J."/>
            <person name="Amann R."/>
            <person name="Jetten M.S.M."/>
            <person name="Mascher T."/>
            <person name="Medema M.H."/>
            <person name="Devos D.P."/>
            <person name="Kaster A.-K."/>
            <person name="Ovreas L."/>
            <person name="Rohde M."/>
            <person name="Galperin M.Y."/>
            <person name="Jogler C."/>
        </authorList>
    </citation>
    <scope>NUCLEOTIDE SEQUENCE [LARGE SCALE GENOMIC DNA]</scope>
    <source>
        <strain evidence="1 2">K23_9</strain>
    </source>
</reference>
<sequence length="157" mass="17120">MEGKCCRLLDCGSNETVTGKAIPFDASQLANRRIRPNDPLAKFGIHGSNTKSGNRATAIQTTHCDLIAHGAIPAATNDKTETLCTENPTGFSSHRFATKTAHQDNLFVHRHSETAPSPQEIRAEMCHEMMVCSSYGCLAGLQSRFAEQCRKDCLLKA</sequence>
<gene>
    <name evidence="1" type="ORF">K239x_53980</name>
</gene>
<evidence type="ECO:0000313" key="1">
    <source>
        <dbReference type="EMBL" id="QDT13380.1"/>
    </source>
</evidence>
<proteinExistence type="predicted"/>
<evidence type="ECO:0000313" key="2">
    <source>
        <dbReference type="Proteomes" id="UP000319817"/>
    </source>
</evidence>
<protein>
    <submittedName>
        <fullName evidence="1">Uncharacterized protein</fullName>
    </submittedName>
</protein>